<dbReference type="InterPro" id="IPR025491">
    <property type="entry name" value="DUF4382"/>
</dbReference>
<dbReference type="AlphaFoldDB" id="A0A953HWD3"/>
<dbReference type="Pfam" id="PF14321">
    <property type="entry name" value="DUF4382"/>
    <property type="match status" value="1"/>
</dbReference>
<proteinExistence type="predicted"/>
<feature type="domain" description="DUF4382" evidence="1">
    <location>
        <begin position="36"/>
        <end position="169"/>
    </location>
</feature>
<dbReference type="PROSITE" id="PS51257">
    <property type="entry name" value="PROKAR_LIPOPROTEIN"/>
    <property type="match status" value="1"/>
</dbReference>
<reference evidence="2" key="1">
    <citation type="submission" date="2021-06" db="EMBL/GenBank/DDBJ databases">
        <title>44 bacteria genomes isolated from Dapeng, Shenzhen.</title>
        <authorList>
            <person name="Zheng W."/>
            <person name="Yu S."/>
            <person name="Huang Y."/>
        </authorList>
    </citation>
    <scope>NUCLEOTIDE SEQUENCE</scope>
    <source>
        <strain evidence="2">DP5N28-2</strain>
    </source>
</reference>
<keyword evidence="3" id="KW-1185">Reference proteome</keyword>
<evidence type="ECO:0000259" key="1">
    <source>
        <dbReference type="Pfam" id="PF14321"/>
    </source>
</evidence>
<sequence length="311" mass="34234">MNLKHVSFFTMMILGLFLSSCEKEENDLTPDNNEKQGKIELEITDAPVDDPAVKSVFVTFADVQIDGQSLPGFTPVSIDLSSYTNGATYLLGGDSAKVGTYNDVTFILDPEECYVQDTEDNKHLLNPEDTHLTLDYEFELEQDSTVKLLVDFDLRKSIQRNTSDSTDRYDFVPTADLVNSLRIMDKSVTGELKGSVADGSTGSDVIVAYLYAKGTYDASTEMEEDGDTGLQFKNAISSALVQADGSYYFPYLESGEYELHLASYDTDGTSQQVQFRGMLEVNSVLADLLDIQIQSSASTEIDLSIIGLLPL</sequence>
<dbReference type="RefSeq" id="WP_222579288.1">
    <property type="nucleotide sequence ID" value="NZ_JAHVHU010000006.1"/>
</dbReference>
<dbReference type="Proteomes" id="UP000753961">
    <property type="component" value="Unassembled WGS sequence"/>
</dbReference>
<accession>A0A953HWD3</accession>
<protein>
    <submittedName>
        <fullName evidence="2">DUF4382 domain-containing protein</fullName>
    </submittedName>
</protein>
<organism evidence="2 3">
    <name type="scientific">Membranihabitans marinus</name>
    <dbReference type="NCBI Taxonomy" id="1227546"/>
    <lineage>
        <taxon>Bacteria</taxon>
        <taxon>Pseudomonadati</taxon>
        <taxon>Bacteroidota</taxon>
        <taxon>Saprospiria</taxon>
        <taxon>Saprospirales</taxon>
        <taxon>Saprospiraceae</taxon>
        <taxon>Membranihabitans</taxon>
    </lineage>
</organism>
<name>A0A953HWD3_9BACT</name>
<dbReference type="EMBL" id="JAHVHU010000006">
    <property type="protein sequence ID" value="MBY5957766.1"/>
    <property type="molecule type" value="Genomic_DNA"/>
</dbReference>
<gene>
    <name evidence="2" type="ORF">KUV50_06475</name>
</gene>
<evidence type="ECO:0000313" key="2">
    <source>
        <dbReference type="EMBL" id="MBY5957766.1"/>
    </source>
</evidence>
<comment type="caution">
    <text evidence="2">The sequence shown here is derived from an EMBL/GenBank/DDBJ whole genome shotgun (WGS) entry which is preliminary data.</text>
</comment>
<evidence type="ECO:0000313" key="3">
    <source>
        <dbReference type="Proteomes" id="UP000753961"/>
    </source>
</evidence>